<accession>A0A6P7GBS6</accession>
<evidence type="ECO:0000313" key="3">
    <source>
        <dbReference type="RefSeq" id="XP_028146724.1"/>
    </source>
</evidence>
<feature type="signal peptide" evidence="2">
    <location>
        <begin position="1"/>
        <end position="29"/>
    </location>
</feature>
<feature type="region of interest" description="Disordered" evidence="1">
    <location>
        <begin position="176"/>
        <end position="205"/>
    </location>
</feature>
<name>A0A6P7GBS6_DIAVI</name>
<feature type="non-terminal residue" evidence="3">
    <location>
        <position position="289"/>
    </location>
</feature>
<reference evidence="3" key="1">
    <citation type="submission" date="2025-08" db="UniProtKB">
        <authorList>
            <consortium name="RefSeq"/>
        </authorList>
    </citation>
    <scope>IDENTIFICATION</scope>
    <source>
        <tissue evidence="3">Whole insect</tissue>
    </source>
</reference>
<proteinExistence type="predicted"/>
<organism evidence="3">
    <name type="scientific">Diabrotica virgifera virgifera</name>
    <name type="common">western corn rootworm</name>
    <dbReference type="NCBI Taxonomy" id="50390"/>
    <lineage>
        <taxon>Eukaryota</taxon>
        <taxon>Metazoa</taxon>
        <taxon>Ecdysozoa</taxon>
        <taxon>Arthropoda</taxon>
        <taxon>Hexapoda</taxon>
        <taxon>Insecta</taxon>
        <taxon>Pterygota</taxon>
        <taxon>Neoptera</taxon>
        <taxon>Endopterygota</taxon>
        <taxon>Coleoptera</taxon>
        <taxon>Polyphaga</taxon>
        <taxon>Cucujiformia</taxon>
        <taxon>Chrysomeloidea</taxon>
        <taxon>Chrysomelidae</taxon>
        <taxon>Galerucinae</taxon>
        <taxon>Diabroticina</taxon>
        <taxon>Diabroticites</taxon>
        <taxon>Diabrotica</taxon>
    </lineage>
</organism>
<protein>
    <submittedName>
        <fullName evidence="3">Uncharacterized protein LOC114340205</fullName>
    </submittedName>
</protein>
<keyword evidence="2" id="KW-0732">Signal</keyword>
<gene>
    <name evidence="3" type="primary">LOC114340205</name>
</gene>
<evidence type="ECO:0000256" key="1">
    <source>
        <dbReference type="SAM" id="MobiDB-lite"/>
    </source>
</evidence>
<sequence length="289" mass="32581">MYCCYSSGGIMKNVRLVVFCVFLGSLVKCEISNTKFLTTSTRSSVMSIPKQESNIPRTIKDQNKTLDGTTLTKGPIIRQNEVTTPESTTRTETTNTEPVVDLECPELSTIPNLNKYTQEELILLLTDGCRYDRLIKPPGEQIEVFFRMDITHIESADHLIISNTKFLTTSTRSSVMSIPKPESNIPRTIKDQNKTLDGTTSTKGPIIRQNEVTTPESTTRTETTNTEPVVDLECPELSTIPNLNKYTQEELILLLTDGCRYDRLIKPPGEQIEVFFRMDITHIESADHL</sequence>
<evidence type="ECO:0000256" key="2">
    <source>
        <dbReference type="SAM" id="SignalP"/>
    </source>
</evidence>
<dbReference type="InParanoid" id="A0A6P7GBS6"/>
<dbReference type="AlphaFoldDB" id="A0A6P7GBS6"/>
<feature type="chain" id="PRO_5028021091" evidence="2">
    <location>
        <begin position="30"/>
        <end position="289"/>
    </location>
</feature>
<dbReference type="RefSeq" id="XP_028146724.1">
    <property type="nucleotide sequence ID" value="XM_028290923.1"/>
</dbReference>